<dbReference type="OrthoDB" id="236836at2157"/>
<evidence type="ECO:0000313" key="1">
    <source>
        <dbReference type="EMBL" id="AGB36839.1"/>
    </source>
</evidence>
<gene>
    <name evidence="1" type="ORF">Natoc_0991</name>
</gene>
<dbReference type="KEGG" id="nou:Natoc_0991"/>
<dbReference type="eggNOG" id="arCOG09132">
    <property type="taxonomic scope" value="Archaea"/>
</dbReference>
<dbReference type="Proteomes" id="UP000010878">
    <property type="component" value="Chromosome"/>
</dbReference>
<keyword evidence="2" id="KW-1185">Reference proteome</keyword>
<sequence length="347" mass="37427">MNRRQLLSAGLATAGVATVAGCSGTDDAGTGGSFPALDVPAYADWIPEASRDDAGAFFAHLDWTSLGGFDEDDGPRTDGEETEALVEDVPILGLPMYGGLIAPFAVFGIMFYPFSGEILPDDEREIDGIATESMTWTEDAIVFRGEYDPELFVARYSEGFEQVDERDGFTVYVAPEELAYAVSEDAVVVAIQPGDDDVYRPEDVVDNALERTLSTVDRIVDTDDGRWLFETTGDAAMAFGVWDADDVDAVLDPAEKIDTGNEPEAEIELGDDPVLDGARGFVTSLVVSAEDGELLETEARFSGLYPEDSAPPEDVVRDRLLAEDVSHEIVLEGDRVHASATFEELPS</sequence>
<proteinExistence type="predicted"/>
<evidence type="ECO:0000313" key="2">
    <source>
        <dbReference type="Proteomes" id="UP000010878"/>
    </source>
</evidence>
<dbReference type="EMBL" id="CP003929">
    <property type="protein sequence ID" value="AGB36839.1"/>
    <property type="molecule type" value="Genomic_DNA"/>
</dbReference>
<protein>
    <submittedName>
        <fullName evidence="1">Uncharacterized protein</fullName>
    </submittedName>
</protein>
<accession>L0JXL8</accession>
<reference evidence="1 2" key="1">
    <citation type="submission" date="2012-11" db="EMBL/GenBank/DDBJ databases">
        <title>FINISHED of Natronococcus occultus SP4, DSM 3396.</title>
        <authorList>
            <consortium name="DOE Joint Genome Institute"/>
            <person name="Eisen J."/>
            <person name="Huntemann M."/>
            <person name="Wei C.-L."/>
            <person name="Han J."/>
            <person name="Detter J.C."/>
            <person name="Han C."/>
            <person name="Tapia R."/>
            <person name="Chen A."/>
            <person name="Kyrpides N."/>
            <person name="Mavromatis K."/>
            <person name="Markowitz V."/>
            <person name="Szeto E."/>
            <person name="Ivanova N."/>
            <person name="Mikhailova N."/>
            <person name="Ovchinnikova G."/>
            <person name="Pagani I."/>
            <person name="Pati A."/>
            <person name="Goodwin L."/>
            <person name="Nordberg H.P."/>
            <person name="Cantor M.N."/>
            <person name="Hua S.X."/>
            <person name="Woyke T."/>
            <person name="Eisen J."/>
            <person name="Klenk H.-P."/>
            <person name="Klenk H.-P."/>
        </authorList>
    </citation>
    <scope>NUCLEOTIDE SEQUENCE [LARGE SCALE GENOMIC DNA]</scope>
    <source>
        <strain evidence="1 2">SP4</strain>
    </source>
</reference>
<dbReference type="HOGENOM" id="CLU_798366_0_0_2"/>
<organism evidence="1 2">
    <name type="scientific">Natronococcus occultus SP4</name>
    <dbReference type="NCBI Taxonomy" id="694430"/>
    <lineage>
        <taxon>Archaea</taxon>
        <taxon>Methanobacteriati</taxon>
        <taxon>Methanobacteriota</taxon>
        <taxon>Stenosarchaea group</taxon>
        <taxon>Halobacteria</taxon>
        <taxon>Halobacteriales</taxon>
        <taxon>Natrialbaceae</taxon>
        <taxon>Natronococcus</taxon>
    </lineage>
</organism>
<dbReference type="GeneID" id="14402189"/>
<dbReference type="PROSITE" id="PS51257">
    <property type="entry name" value="PROKAR_LIPOPROTEIN"/>
    <property type="match status" value="1"/>
</dbReference>
<name>L0JXL8_9EURY</name>
<dbReference type="RefSeq" id="WP_015320293.1">
    <property type="nucleotide sequence ID" value="NC_019974.1"/>
</dbReference>
<dbReference type="AlphaFoldDB" id="L0JXL8"/>